<keyword evidence="1" id="KW-0378">Hydrolase</keyword>
<accession>A0A1G6ZGQ6</accession>
<dbReference type="Proteomes" id="UP000199494">
    <property type="component" value="Unassembled WGS sequence"/>
</dbReference>
<dbReference type="Pfam" id="PF13279">
    <property type="entry name" value="4HBT_2"/>
    <property type="match status" value="1"/>
</dbReference>
<reference evidence="1 2" key="1">
    <citation type="submission" date="2016-10" db="EMBL/GenBank/DDBJ databases">
        <authorList>
            <person name="de Groot N.N."/>
        </authorList>
    </citation>
    <scope>NUCLEOTIDE SEQUENCE [LARGE SCALE GENOMIC DNA]</scope>
    <source>
        <strain evidence="1 2">CGMCC 4.5506</strain>
    </source>
</reference>
<dbReference type="CDD" id="cd00586">
    <property type="entry name" value="4HBT"/>
    <property type="match status" value="1"/>
</dbReference>
<dbReference type="EMBL" id="FMZE01000016">
    <property type="protein sequence ID" value="SDE00856.1"/>
    <property type="molecule type" value="Genomic_DNA"/>
</dbReference>
<sequence>MLSPDGSKAPLLPFAEEEWAEPKVGRVTEHESFRVQLKVRHYELDSLGHLNHTVYHGYAEVARVELMERAGALKGGLQAARLASVMLESHISFRRELRAGDAVDVTCEVKFGDGKTFRMDSNIYKLDGTLSAEITATLGLMDLERRKLVAEPRTRLEEAGVDVDLLSGA</sequence>
<dbReference type="SUPFAM" id="SSF54637">
    <property type="entry name" value="Thioesterase/thiol ester dehydrase-isomerase"/>
    <property type="match status" value="1"/>
</dbReference>
<name>A0A1G6ZGQ6_9PSEU</name>
<dbReference type="InterPro" id="IPR050563">
    <property type="entry name" value="4-hydroxybenzoyl-CoA_TE"/>
</dbReference>
<organism evidence="1 2">
    <name type="scientific">Prauserella marina</name>
    <dbReference type="NCBI Taxonomy" id="530584"/>
    <lineage>
        <taxon>Bacteria</taxon>
        <taxon>Bacillati</taxon>
        <taxon>Actinomycetota</taxon>
        <taxon>Actinomycetes</taxon>
        <taxon>Pseudonocardiales</taxon>
        <taxon>Pseudonocardiaceae</taxon>
        <taxon>Prauserella</taxon>
    </lineage>
</organism>
<protein>
    <submittedName>
        <fullName evidence="1">Acyl-CoA thioester hydrolase</fullName>
    </submittedName>
</protein>
<dbReference type="PANTHER" id="PTHR31793">
    <property type="entry name" value="4-HYDROXYBENZOYL-COA THIOESTERASE FAMILY MEMBER"/>
    <property type="match status" value="1"/>
</dbReference>
<dbReference type="STRING" id="530584.SAMN05421630_11663"/>
<dbReference type="GO" id="GO:0047617">
    <property type="term" value="F:fatty acyl-CoA hydrolase activity"/>
    <property type="evidence" value="ECO:0007669"/>
    <property type="project" value="TreeGrafter"/>
</dbReference>
<dbReference type="InterPro" id="IPR029069">
    <property type="entry name" value="HotDog_dom_sf"/>
</dbReference>
<dbReference type="PANTHER" id="PTHR31793:SF24">
    <property type="entry name" value="LONG-CHAIN ACYL-COA THIOESTERASE FADM"/>
    <property type="match status" value="1"/>
</dbReference>
<evidence type="ECO:0000313" key="2">
    <source>
        <dbReference type="Proteomes" id="UP000199494"/>
    </source>
</evidence>
<dbReference type="AlphaFoldDB" id="A0A1G6ZGQ6"/>
<proteinExistence type="predicted"/>
<keyword evidence="2" id="KW-1185">Reference proteome</keyword>
<gene>
    <name evidence="1" type="ORF">SAMN05421630_11663</name>
</gene>
<evidence type="ECO:0000313" key="1">
    <source>
        <dbReference type="EMBL" id="SDE00856.1"/>
    </source>
</evidence>
<dbReference type="Gene3D" id="3.10.129.10">
    <property type="entry name" value="Hotdog Thioesterase"/>
    <property type="match status" value="1"/>
</dbReference>